<comment type="subunit">
    <text evidence="7">Component of the mitochondrial contact site and cristae organizing system (MICOS) complex.</text>
</comment>
<proteinExistence type="inferred from homology"/>
<evidence type="ECO:0000313" key="8">
    <source>
        <dbReference type="EMBL" id="KPJ21126.1"/>
    </source>
</evidence>
<dbReference type="Proteomes" id="UP000053240">
    <property type="component" value="Unassembled WGS sequence"/>
</dbReference>
<dbReference type="InterPro" id="IPR019133">
    <property type="entry name" value="MIC60"/>
</dbReference>
<gene>
    <name evidence="8" type="ORF">RR48_00584</name>
</gene>
<organism evidence="8 9">
    <name type="scientific">Papilio machaon</name>
    <name type="common">Old World swallowtail butterfly</name>
    <dbReference type="NCBI Taxonomy" id="76193"/>
    <lineage>
        <taxon>Eukaryota</taxon>
        <taxon>Metazoa</taxon>
        <taxon>Ecdysozoa</taxon>
        <taxon>Arthropoda</taxon>
        <taxon>Hexapoda</taxon>
        <taxon>Insecta</taxon>
        <taxon>Pterygota</taxon>
        <taxon>Neoptera</taxon>
        <taxon>Endopterygota</taxon>
        <taxon>Lepidoptera</taxon>
        <taxon>Glossata</taxon>
        <taxon>Ditrysia</taxon>
        <taxon>Papilionoidea</taxon>
        <taxon>Papilionidae</taxon>
        <taxon>Papilioninae</taxon>
        <taxon>Papilio</taxon>
    </lineage>
</organism>
<evidence type="ECO:0000256" key="7">
    <source>
        <dbReference type="RuleBase" id="RU363000"/>
    </source>
</evidence>
<protein>
    <recommendedName>
        <fullName evidence="7">MICOS complex subunit MIC60</fullName>
    </recommendedName>
    <alternativeName>
        <fullName evidence="7">Mitofilin</fullName>
    </alternativeName>
</protein>
<evidence type="ECO:0000256" key="6">
    <source>
        <dbReference type="ARBA" id="ARBA00023136"/>
    </source>
</evidence>
<evidence type="ECO:0000256" key="2">
    <source>
        <dbReference type="ARBA" id="ARBA00022692"/>
    </source>
</evidence>
<evidence type="ECO:0000256" key="5">
    <source>
        <dbReference type="ARBA" id="ARBA00023128"/>
    </source>
</evidence>
<name>A0A0N1ICF9_PAPMA</name>
<evidence type="ECO:0000256" key="4">
    <source>
        <dbReference type="ARBA" id="ARBA00022989"/>
    </source>
</evidence>
<dbReference type="PANTHER" id="PTHR15415:SF7">
    <property type="entry name" value="MICOS COMPLEX SUBUNIT MIC60"/>
    <property type="match status" value="1"/>
</dbReference>
<sequence length="122" mass="13629">MEKTALKVALVELEGSPLPVYFISWLQSMFLFFKVSGIPQKEVDDPPKEPAKDLDTFDLLQRARFWMERGNLATAIRYVASLEGASLVAAETWLEAARIHLEIRQAAEAIIAHAAALGLQYI</sequence>
<dbReference type="Pfam" id="PF09731">
    <property type="entry name" value="Mitofilin"/>
    <property type="match status" value="1"/>
</dbReference>
<keyword evidence="6" id="KW-0472">Membrane</keyword>
<keyword evidence="3 7" id="KW-0999">Mitochondrion inner membrane</keyword>
<keyword evidence="5 7" id="KW-0496">Mitochondrion</keyword>
<keyword evidence="9" id="KW-1185">Reference proteome</keyword>
<evidence type="ECO:0000313" key="9">
    <source>
        <dbReference type="Proteomes" id="UP000053240"/>
    </source>
</evidence>
<comment type="caution">
    <text evidence="8">The sequence shown here is derived from an EMBL/GenBank/DDBJ whole genome shotgun (WGS) entry which is preliminary data.</text>
</comment>
<comment type="similarity">
    <text evidence="1 7">Belongs to the MICOS complex subunit Mic60 family.</text>
</comment>
<dbReference type="AlphaFoldDB" id="A0A0N1ICF9"/>
<accession>A0A0N1ICF9</accession>
<comment type="subcellular location">
    <subcellularLocation>
        <location evidence="7">Mitochondrion inner membrane</location>
        <topology evidence="7">Single-pass membrane protein</topology>
    </subcellularLocation>
</comment>
<dbReference type="GO" id="GO:0061617">
    <property type="term" value="C:MICOS complex"/>
    <property type="evidence" value="ECO:0007669"/>
    <property type="project" value="TreeGrafter"/>
</dbReference>
<keyword evidence="2 7" id="KW-0812">Transmembrane</keyword>
<reference evidence="8 9" key="1">
    <citation type="journal article" date="2015" name="Nat. Commun.">
        <title>Outbred genome sequencing and CRISPR/Cas9 gene editing in butterflies.</title>
        <authorList>
            <person name="Li X."/>
            <person name="Fan D."/>
            <person name="Zhang W."/>
            <person name="Liu G."/>
            <person name="Zhang L."/>
            <person name="Zhao L."/>
            <person name="Fang X."/>
            <person name="Chen L."/>
            <person name="Dong Y."/>
            <person name="Chen Y."/>
            <person name="Ding Y."/>
            <person name="Zhao R."/>
            <person name="Feng M."/>
            <person name="Zhu Y."/>
            <person name="Feng Y."/>
            <person name="Jiang X."/>
            <person name="Zhu D."/>
            <person name="Xiang H."/>
            <person name="Feng X."/>
            <person name="Li S."/>
            <person name="Wang J."/>
            <person name="Zhang G."/>
            <person name="Kronforst M.R."/>
            <person name="Wang W."/>
        </authorList>
    </citation>
    <scope>NUCLEOTIDE SEQUENCE [LARGE SCALE GENOMIC DNA]</scope>
    <source>
        <strain evidence="8">Ya'a_city_454_Pm</strain>
        <tissue evidence="8">Whole body</tissue>
    </source>
</reference>
<keyword evidence="4" id="KW-1133">Transmembrane helix</keyword>
<dbReference type="STRING" id="76193.A0A0N1ICF9"/>
<dbReference type="EMBL" id="LADJ01024244">
    <property type="protein sequence ID" value="KPJ21126.1"/>
    <property type="molecule type" value="Genomic_DNA"/>
</dbReference>
<dbReference type="InParanoid" id="A0A0N1ICF9"/>
<dbReference type="PANTHER" id="PTHR15415">
    <property type="entry name" value="MITOFILIN"/>
    <property type="match status" value="1"/>
</dbReference>
<dbReference type="GO" id="GO:0042407">
    <property type="term" value="P:cristae formation"/>
    <property type="evidence" value="ECO:0007669"/>
    <property type="project" value="TreeGrafter"/>
</dbReference>
<evidence type="ECO:0000256" key="3">
    <source>
        <dbReference type="ARBA" id="ARBA00022792"/>
    </source>
</evidence>
<evidence type="ECO:0000256" key="1">
    <source>
        <dbReference type="ARBA" id="ARBA00010877"/>
    </source>
</evidence>
<comment type="function">
    <text evidence="7">Component of the MICOS complex, a large protein complex of the mitochondrial inner membrane that plays crucial roles in the maintenance of crista junctions, inner membrane architecture, and formation of contact sites to the outer membrane.</text>
</comment>